<reference evidence="2 3" key="1">
    <citation type="journal article" date="2015" name="Microbes Environ.">
        <title>Distribution and evolution of nitrogen fixation genes in the phylum bacteroidetes.</title>
        <authorList>
            <person name="Inoue J."/>
            <person name="Oshima K."/>
            <person name="Suda W."/>
            <person name="Sakamoto M."/>
            <person name="Iino T."/>
            <person name="Noda S."/>
            <person name="Hongoh Y."/>
            <person name="Hattori M."/>
            <person name="Ohkuma M."/>
        </authorList>
    </citation>
    <scope>NUCLEOTIDE SEQUENCE [LARGE SCALE GENOMIC DNA]</scope>
    <source>
        <strain evidence="2">JCM 15548</strain>
    </source>
</reference>
<dbReference type="Gene3D" id="2.70.70.10">
    <property type="entry name" value="Glucose Permease (Domain IIA)"/>
    <property type="match status" value="1"/>
</dbReference>
<evidence type="ECO:0000313" key="2">
    <source>
        <dbReference type="EMBL" id="GAO31611.1"/>
    </source>
</evidence>
<evidence type="ECO:0000313" key="3">
    <source>
        <dbReference type="Proteomes" id="UP000032900"/>
    </source>
</evidence>
<dbReference type="PANTHER" id="PTHR21666:SF285">
    <property type="entry name" value="M23 FAMILY METALLOPEPTIDASE"/>
    <property type="match status" value="1"/>
</dbReference>
<comment type="caution">
    <text evidence="2">The sequence shown here is derived from an EMBL/GenBank/DDBJ whole genome shotgun (WGS) entry which is preliminary data.</text>
</comment>
<evidence type="ECO:0000259" key="1">
    <source>
        <dbReference type="Pfam" id="PF01551"/>
    </source>
</evidence>
<dbReference type="InterPro" id="IPR050570">
    <property type="entry name" value="Cell_wall_metabolism_enzyme"/>
</dbReference>
<dbReference type="CDD" id="cd12797">
    <property type="entry name" value="M23_peptidase"/>
    <property type="match status" value="1"/>
</dbReference>
<dbReference type="AlphaFoldDB" id="A0A0E9M2K3"/>
<sequence length="561" mass="62510">MWTWPLLMNGQVYPQWDFHFPLSNAAFISGSFGELRGSHFHSGVDFTTQGRTGLPMYAIDEGYVSRIAVSPVGFGKAIYINHPNGYTSVYAHCEWFSADIEKIVTDIQYQKKSFAIDESFTPGQMPVEKGQVIAFSGNSGSSGGPHLHFEIRETDAQKPINPHFFNLPVKDDVSPIIQAVSIYPLDANSLVNGKNTPLFLPATFHGGQYHLKGNPKITASGQIGVGIETIDYSNDSWRKCGVYSIQLQLDGKDWFRSQIDGFFFHQTRYLNSHIDYAGRRKNRNVIQKSFVDENNQLEFYTTTAERGKIFVQPGHNHHISYDVADANGNESHLAFNIEGLPGSKTPAVKAAPELLKISPDNPYFISLENYKAHFPANSFYTEVPAEFELLPNTGVGIGSHFRVLNEEIPIHNFFEVTLPIPDEAIGQTGLTGALVRNGKLSHAGGKIVGNNMLIRTREAGTYCLTTDVTPPSVRLVNVPSARNYSHRASIQLNLSDDFSGINTYECRINGEWALFEYDPKNRALTGYFKNLRIDKGSKHQLEVVVTDHTGNASTLNTEFIY</sequence>
<dbReference type="STRING" id="1236989.JCM15548_13991"/>
<dbReference type="RefSeq" id="WP_062127819.1">
    <property type="nucleotide sequence ID" value="NZ_BAZW01000054.1"/>
</dbReference>
<dbReference type="InterPro" id="IPR011055">
    <property type="entry name" value="Dup_hybrid_motif"/>
</dbReference>
<dbReference type="Pfam" id="PF01551">
    <property type="entry name" value="Peptidase_M23"/>
    <property type="match status" value="2"/>
</dbReference>
<dbReference type="Proteomes" id="UP000032900">
    <property type="component" value="Unassembled WGS sequence"/>
</dbReference>
<dbReference type="InterPro" id="IPR016047">
    <property type="entry name" value="M23ase_b-sheet_dom"/>
</dbReference>
<accession>A0A0E9M2K3</accession>
<feature type="domain" description="M23ase beta-sheet core" evidence="1">
    <location>
        <begin position="40"/>
        <end position="101"/>
    </location>
</feature>
<dbReference type="GO" id="GO:0004222">
    <property type="term" value="F:metalloendopeptidase activity"/>
    <property type="evidence" value="ECO:0007669"/>
    <property type="project" value="TreeGrafter"/>
</dbReference>
<keyword evidence="3" id="KW-1185">Reference proteome</keyword>
<organism evidence="2 3">
    <name type="scientific">Geofilum rubicundum JCM 15548</name>
    <dbReference type="NCBI Taxonomy" id="1236989"/>
    <lineage>
        <taxon>Bacteria</taxon>
        <taxon>Pseudomonadati</taxon>
        <taxon>Bacteroidota</taxon>
        <taxon>Bacteroidia</taxon>
        <taxon>Marinilabiliales</taxon>
        <taxon>Marinilabiliaceae</taxon>
        <taxon>Geofilum</taxon>
    </lineage>
</organism>
<dbReference type="SUPFAM" id="SSF51261">
    <property type="entry name" value="Duplicated hybrid motif"/>
    <property type="match status" value="1"/>
</dbReference>
<proteinExistence type="predicted"/>
<protein>
    <submittedName>
        <fullName evidence="2">Membrane protein</fullName>
    </submittedName>
</protein>
<feature type="domain" description="M23ase beta-sheet core" evidence="1">
    <location>
        <begin position="126"/>
        <end position="162"/>
    </location>
</feature>
<dbReference type="EMBL" id="BAZW01000054">
    <property type="protein sequence ID" value="GAO31611.1"/>
    <property type="molecule type" value="Genomic_DNA"/>
</dbReference>
<dbReference type="PANTHER" id="PTHR21666">
    <property type="entry name" value="PEPTIDASE-RELATED"/>
    <property type="match status" value="1"/>
</dbReference>
<name>A0A0E9M2K3_9BACT</name>
<gene>
    <name evidence="2" type="ORF">JCM15548_13991</name>
</gene>